<dbReference type="EMBL" id="CM039430">
    <property type="protein sequence ID" value="KAI4345161.1"/>
    <property type="molecule type" value="Genomic_DNA"/>
</dbReference>
<accession>A0ACB9P9Z8</accession>
<protein>
    <submittedName>
        <fullName evidence="1">Uncharacterized protein</fullName>
    </submittedName>
</protein>
<dbReference type="Proteomes" id="UP000828941">
    <property type="component" value="Chromosome 5"/>
</dbReference>
<reference evidence="1 2" key="1">
    <citation type="journal article" date="2022" name="DNA Res.">
        <title>Chromosomal-level genome assembly of the orchid tree Bauhinia variegata (Leguminosae; Cercidoideae) supports the allotetraploid origin hypothesis of Bauhinia.</title>
        <authorList>
            <person name="Zhong Y."/>
            <person name="Chen Y."/>
            <person name="Zheng D."/>
            <person name="Pang J."/>
            <person name="Liu Y."/>
            <person name="Luo S."/>
            <person name="Meng S."/>
            <person name="Qian L."/>
            <person name="Wei D."/>
            <person name="Dai S."/>
            <person name="Zhou R."/>
        </authorList>
    </citation>
    <scope>NUCLEOTIDE SEQUENCE [LARGE SCALE GENOMIC DNA]</scope>
    <source>
        <strain evidence="1">BV-YZ2020</strain>
    </source>
</reference>
<keyword evidence="2" id="KW-1185">Reference proteome</keyword>
<name>A0ACB9P9Z8_BAUVA</name>
<evidence type="ECO:0000313" key="1">
    <source>
        <dbReference type="EMBL" id="KAI4345161.1"/>
    </source>
</evidence>
<evidence type="ECO:0000313" key="2">
    <source>
        <dbReference type="Proteomes" id="UP000828941"/>
    </source>
</evidence>
<organism evidence="1 2">
    <name type="scientific">Bauhinia variegata</name>
    <name type="common">Purple orchid tree</name>
    <name type="synonym">Phanera variegata</name>
    <dbReference type="NCBI Taxonomy" id="167791"/>
    <lineage>
        <taxon>Eukaryota</taxon>
        <taxon>Viridiplantae</taxon>
        <taxon>Streptophyta</taxon>
        <taxon>Embryophyta</taxon>
        <taxon>Tracheophyta</taxon>
        <taxon>Spermatophyta</taxon>
        <taxon>Magnoliopsida</taxon>
        <taxon>eudicotyledons</taxon>
        <taxon>Gunneridae</taxon>
        <taxon>Pentapetalae</taxon>
        <taxon>rosids</taxon>
        <taxon>fabids</taxon>
        <taxon>Fabales</taxon>
        <taxon>Fabaceae</taxon>
        <taxon>Cercidoideae</taxon>
        <taxon>Cercideae</taxon>
        <taxon>Bauhiniinae</taxon>
        <taxon>Bauhinia</taxon>
    </lineage>
</organism>
<proteinExistence type="predicted"/>
<sequence length="359" mass="41089">MASNSMTTFSLYSQTRFRSRRSVNNALQHGLPRLNHRLEKYPSMSIEAAKFCTSFKTQSSPLSAEFSCYHNLHLPSPNFPSVNCPPMSPQKSLFKFLSGKIVFFVIGSFIFTGFFNNRTALAIPPGIPNAVSEEKMDAMKGKSEEEELYEKILEKDPRNVEALKVILYGKIRKGKSREAVKYVENLIDVEPDEVEWRLLLAFCYETMGNLSGAKRVFREILEEMPLMARALHGLAMVMHKNHEGPAVFEMLHKARELASHKKRVTEERNIRILIAQMHVVEGDLDEGLKKFQDLVREDPRDFRPYLCQGIIYTLQDKKEEAAEQFETYRALGAEEFPQRSFLDDVVLTAKGTPRESKGI</sequence>
<gene>
    <name evidence="1" type="ORF">L6164_012313</name>
</gene>
<comment type="caution">
    <text evidence="1">The sequence shown here is derived from an EMBL/GenBank/DDBJ whole genome shotgun (WGS) entry which is preliminary data.</text>
</comment>